<evidence type="ECO:0000313" key="1">
    <source>
        <dbReference type="EMBL" id="CDY65388.1"/>
    </source>
</evidence>
<organism evidence="1 2">
    <name type="scientific">Brassica napus</name>
    <name type="common">Rape</name>
    <dbReference type="NCBI Taxonomy" id="3708"/>
    <lineage>
        <taxon>Eukaryota</taxon>
        <taxon>Viridiplantae</taxon>
        <taxon>Streptophyta</taxon>
        <taxon>Embryophyta</taxon>
        <taxon>Tracheophyta</taxon>
        <taxon>Spermatophyta</taxon>
        <taxon>Magnoliopsida</taxon>
        <taxon>eudicotyledons</taxon>
        <taxon>Gunneridae</taxon>
        <taxon>Pentapetalae</taxon>
        <taxon>rosids</taxon>
        <taxon>malvids</taxon>
        <taxon>Brassicales</taxon>
        <taxon>Brassicaceae</taxon>
        <taxon>Brassiceae</taxon>
        <taxon>Brassica</taxon>
    </lineage>
</organism>
<dbReference type="InterPro" id="IPR001806">
    <property type="entry name" value="Small_GTPase"/>
</dbReference>
<keyword evidence="2" id="KW-1185">Reference proteome</keyword>
<dbReference type="Pfam" id="PF00071">
    <property type="entry name" value="Ras"/>
    <property type="match status" value="1"/>
</dbReference>
<dbReference type="AlphaFoldDB" id="A0A078JCN6"/>
<accession>A0A078JCN6</accession>
<dbReference type="Proteomes" id="UP000028999">
    <property type="component" value="Unassembled WGS sequence"/>
</dbReference>
<gene>
    <name evidence="1" type="primary">BnaC05g51660D</name>
    <name evidence="1" type="ORF">GSBRNA2T00045728001</name>
</gene>
<dbReference type="PaxDb" id="3708-A0A078JCN6"/>
<dbReference type="Gramene" id="CDY65388">
    <property type="protein sequence ID" value="CDY65388"/>
    <property type="gene ID" value="GSBRNA2T00045728001"/>
</dbReference>
<dbReference type="STRING" id="3708.A0A078JCN6"/>
<name>A0A078JCN6_BRANA</name>
<reference evidence="1 2" key="1">
    <citation type="journal article" date="2014" name="Science">
        <title>Plant genetics. Early allopolyploid evolution in the post-Neolithic Brassica napus oilseed genome.</title>
        <authorList>
            <person name="Chalhoub B."/>
            <person name="Denoeud F."/>
            <person name="Liu S."/>
            <person name="Parkin I.A."/>
            <person name="Tang H."/>
            <person name="Wang X."/>
            <person name="Chiquet J."/>
            <person name="Belcram H."/>
            <person name="Tong C."/>
            <person name="Samans B."/>
            <person name="Correa M."/>
            <person name="Da Silva C."/>
            <person name="Just J."/>
            <person name="Falentin C."/>
            <person name="Koh C.S."/>
            <person name="Le Clainche I."/>
            <person name="Bernard M."/>
            <person name="Bento P."/>
            <person name="Noel B."/>
            <person name="Labadie K."/>
            <person name="Alberti A."/>
            <person name="Charles M."/>
            <person name="Arnaud D."/>
            <person name="Guo H."/>
            <person name="Daviaud C."/>
            <person name="Alamery S."/>
            <person name="Jabbari K."/>
            <person name="Zhao M."/>
            <person name="Edger P.P."/>
            <person name="Chelaifa H."/>
            <person name="Tack D."/>
            <person name="Lassalle G."/>
            <person name="Mestiri I."/>
            <person name="Schnel N."/>
            <person name="Le Paslier M.C."/>
            <person name="Fan G."/>
            <person name="Renault V."/>
            <person name="Bayer P.E."/>
            <person name="Golicz A.A."/>
            <person name="Manoli S."/>
            <person name="Lee T.H."/>
            <person name="Thi V.H."/>
            <person name="Chalabi S."/>
            <person name="Hu Q."/>
            <person name="Fan C."/>
            <person name="Tollenaere R."/>
            <person name="Lu Y."/>
            <person name="Battail C."/>
            <person name="Shen J."/>
            <person name="Sidebottom C.H."/>
            <person name="Wang X."/>
            <person name="Canaguier A."/>
            <person name="Chauveau A."/>
            <person name="Berard A."/>
            <person name="Deniot G."/>
            <person name="Guan M."/>
            <person name="Liu Z."/>
            <person name="Sun F."/>
            <person name="Lim Y.P."/>
            <person name="Lyons E."/>
            <person name="Town C.D."/>
            <person name="Bancroft I."/>
            <person name="Wang X."/>
            <person name="Meng J."/>
            <person name="Ma J."/>
            <person name="Pires J.C."/>
            <person name="King G.J."/>
            <person name="Brunel D."/>
            <person name="Delourme R."/>
            <person name="Renard M."/>
            <person name="Aury J.M."/>
            <person name="Adams K.L."/>
            <person name="Batley J."/>
            <person name="Snowdon R.J."/>
            <person name="Tost J."/>
            <person name="Edwards D."/>
            <person name="Zhou Y."/>
            <person name="Hua W."/>
            <person name="Sharpe A.G."/>
            <person name="Paterson A.H."/>
            <person name="Guan C."/>
            <person name="Wincker P."/>
        </authorList>
    </citation>
    <scope>NUCLEOTIDE SEQUENCE [LARGE SCALE GENOMIC DNA]</scope>
    <source>
        <strain evidence="2">cv. Darmor-bzh</strain>
    </source>
</reference>
<dbReference type="Gene3D" id="3.40.50.300">
    <property type="entry name" value="P-loop containing nucleotide triphosphate hydrolases"/>
    <property type="match status" value="1"/>
</dbReference>
<proteinExistence type="predicted"/>
<dbReference type="GO" id="GO:0005525">
    <property type="term" value="F:GTP binding"/>
    <property type="evidence" value="ECO:0007669"/>
    <property type="project" value="InterPro"/>
</dbReference>
<sequence>MGCAASLPGKFSPFRFPFLSPFYRNSGALNGLTSSENAAPADAKNLRVKLVLLGDSGVGKSCIVLQFVRGHKIFCVFTKILSLKKWNK</sequence>
<dbReference type="InterPro" id="IPR027417">
    <property type="entry name" value="P-loop_NTPase"/>
</dbReference>
<dbReference type="SUPFAM" id="SSF52540">
    <property type="entry name" value="P-loop containing nucleoside triphosphate hydrolases"/>
    <property type="match status" value="1"/>
</dbReference>
<dbReference type="GO" id="GO:0003924">
    <property type="term" value="F:GTPase activity"/>
    <property type="evidence" value="ECO:0007669"/>
    <property type="project" value="InterPro"/>
</dbReference>
<dbReference type="EMBL" id="LK034763">
    <property type="protein sequence ID" value="CDY65388.1"/>
    <property type="molecule type" value="Genomic_DNA"/>
</dbReference>
<protein>
    <submittedName>
        <fullName evidence="1">BnaC05g51660D protein</fullName>
    </submittedName>
</protein>
<evidence type="ECO:0000313" key="2">
    <source>
        <dbReference type="Proteomes" id="UP000028999"/>
    </source>
</evidence>